<gene>
    <name evidence="11" type="ordered locus">Arcpr_0321</name>
</gene>
<evidence type="ECO:0000256" key="4">
    <source>
        <dbReference type="ARBA" id="ARBA00022676"/>
    </source>
</evidence>
<dbReference type="PaxDb" id="572546-Arcpr_0321"/>
<dbReference type="InterPro" id="IPR001173">
    <property type="entry name" value="Glyco_trans_2-like"/>
</dbReference>
<dbReference type="HOGENOM" id="CLU_474611_0_0_2"/>
<evidence type="ECO:0000256" key="6">
    <source>
        <dbReference type="ARBA" id="ARBA00022692"/>
    </source>
</evidence>
<feature type="transmembrane region" description="Helical" evidence="9">
    <location>
        <begin position="377"/>
        <end position="395"/>
    </location>
</feature>
<dbReference type="PANTHER" id="PTHR10859">
    <property type="entry name" value="GLYCOSYL TRANSFERASE"/>
    <property type="match status" value="1"/>
</dbReference>
<dbReference type="Gene3D" id="3.90.550.10">
    <property type="entry name" value="Spore Coat Polysaccharide Biosynthesis Protein SpsA, Chain A"/>
    <property type="match status" value="1"/>
</dbReference>
<evidence type="ECO:0000256" key="3">
    <source>
        <dbReference type="ARBA" id="ARBA00022475"/>
    </source>
</evidence>
<keyword evidence="3" id="KW-1003">Cell membrane</keyword>
<dbReference type="eggNOG" id="arCOG00897">
    <property type="taxonomic scope" value="Archaea"/>
</dbReference>
<accession>D2RGG6</accession>
<evidence type="ECO:0000256" key="5">
    <source>
        <dbReference type="ARBA" id="ARBA00022679"/>
    </source>
</evidence>
<dbReference type="Pfam" id="PF03706">
    <property type="entry name" value="LPG_synthase_TM"/>
    <property type="match status" value="1"/>
</dbReference>
<evidence type="ECO:0000313" key="12">
    <source>
        <dbReference type="Proteomes" id="UP000001901"/>
    </source>
</evidence>
<name>D2RGG6_ARCPA</name>
<evidence type="ECO:0000259" key="10">
    <source>
        <dbReference type="Pfam" id="PF00535"/>
    </source>
</evidence>
<dbReference type="GO" id="GO:0016757">
    <property type="term" value="F:glycosyltransferase activity"/>
    <property type="evidence" value="ECO:0007669"/>
    <property type="project" value="UniProtKB-KW"/>
</dbReference>
<keyword evidence="5 11" id="KW-0808">Transferase</keyword>
<feature type="transmembrane region" description="Helical" evidence="9">
    <location>
        <begin position="501"/>
        <end position="517"/>
    </location>
</feature>
<dbReference type="GO" id="GO:0006487">
    <property type="term" value="P:protein N-linked glycosylation"/>
    <property type="evidence" value="ECO:0007669"/>
    <property type="project" value="TreeGrafter"/>
</dbReference>
<keyword evidence="6 9" id="KW-0812">Transmembrane</keyword>
<dbReference type="KEGG" id="apo:Arcpr_0321"/>
<dbReference type="EMBL" id="CP001857">
    <property type="protein sequence ID" value="ADB57391.1"/>
    <property type="molecule type" value="Genomic_DNA"/>
</dbReference>
<dbReference type="GeneID" id="8738974"/>
<feature type="transmembrane region" description="Helical" evidence="9">
    <location>
        <begin position="473"/>
        <end position="495"/>
    </location>
</feature>
<feature type="transmembrane region" description="Helical" evidence="9">
    <location>
        <begin position="444"/>
        <end position="461"/>
    </location>
</feature>
<comment type="similarity">
    <text evidence="2">Belongs to the glycosyltransferase 2 family.</text>
</comment>
<keyword evidence="8 9" id="KW-0472">Membrane</keyword>
<dbReference type="CAZy" id="GT2">
    <property type="family name" value="Glycosyltransferase Family 2"/>
</dbReference>
<feature type="transmembrane region" description="Helical" evidence="9">
    <location>
        <begin position="351"/>
        <end position="371"/>
    </location>
</feature>
<dbReference type="OrthoDB" id="351177at2157"/>
<dbReference type="AlphaFoldDB" id="D2RGG6"/>
<dbReference type="InterPro" id="IPR029044">
    <property type="entry name" value="Nucleotide-diphossugar_trans"/>
</dbReference>
<evidence type="ECO:0000256" key="7">
    <source>
        <dbReference type="ARBA" id="ARBA00022989"/>
    </source>
</evidence>
<keyword evidence="4" id="KW-0328">Glycosyltransferase</keyword>
<feature type="transmembrane region" description="Helical" evidence="9">
    <location>
        <begin position="237"/>
        <end position="257"/>
    </location>
</feature>
<dbReference type="Proteomes" id="UP000001901">
    <property type="component" value="Chromosome"/>
</dbReference>
<dbReference type="Pfam" id="PF00535">
    <property type="entry name" value="Glycos_transf_2"/>
    <property type="match status" value="1"/>
</dbReference>
<dbReference type="NCBIfam" id="TIGR00374">
    <property type="entry name" value="flippase-like domain"/>
    <property type="match status" value="2"/>
</dbReference>
<evidence type="ECO:0000256" key="8">
    <source>
        <dbReference type="ARBA" id="ARBA00023136"/>
    </source>
</evidence>
<dbReference type="InterPro" id="IPR035518">
    <property type="entry name" value="DPG_synthase"/>
</dbReference>
<organism evidence="11 12">
    <name type="scientific">Archaeoglobus profundus (strain DSM 5631 / JCM 9629 / NBRC 100127 / Av18)</name>
    <dbReference type="NCBI Taxonomy" id="572546"/>
    <lineage>
        <taxon>Archaea</taxon>
        <taxon>Methanobacteriati</taxon>
        <taxon>Methanobacteriota</taxon>
        <taxon>Archaeoglobi</taxon>
        <taxon>Archaeoglobales</taxon>
        <taxon>Archaeoglobaceae</taxon>
        <taxon>Archaeoglobus</taxon>
    </lineage>
</organism>
<evidence type="ECO:0000256" key="9">
    <source>
        <dbReference type="SAM" id="Phobius"/>
    </source>
</evidence>
<evidence type="ECO:0000256" key="2">
    <source>
        <dbReference type="ARBA" id="ARBA00006739"/>
    </source>
</evidence>
<dbReference type="PANTHER" id="PTHR10859:SF105">
    <property type="entry name" value="DOLICHYL-PHOSPHATE BETA-D-MANNOSYLTRANSFERASE"/>
    <property type="match status" value="1"/>
</dbReference>
<protein>
    <submittedName>
        <fullName evidence="11">Glycosyl transferase family 2</fullName>
    </submittedName>
</protein>
<dbReference type="SUPFAM" id="SSF53448">
    <property type="entry name" value="Nucleotide-diphospho-sugar transferases"/>
    <property type="match status" value="1"/>
</dbReference>
<keyword evidence="12" id="KW-1185">Reference proteome</keyword>
<proteinExistence type="inferred from homology"/>
<feature type="domain" description="Glycosyltransferase 2-like" evidence="10">
    <location>
        <begin position="4"/>
        <end position="167"/>
    </location>
</feature>
<dbReference type="GO" id="GO:0005886">
    <property type="term" value="C:plasma membrane"/>
    <property type="evidence" value="ECO:0007669"/>
    <property type="project" value="UniProtKB-SubCell"/>
</dbReference>
<feature type="transmembrane region" description="Helical" evidence="9">
    <location>
        <begin position="416"/>
        <end position="438"/>
    </location>
</feature>
<keyword evidence="7 9" id="KW-1133">Transmembrane helix</keyword>
<dbReference type="STRING" id="572546.Arcpr_0321"/>
<evidence type="ECO:0000256" key="1">
    <source>
        <dbReference type="ARBA" id="ARBA00004651"/>
    </source>
</evidence>
<evidence type="ECO:0000313" key="11">
    <source>
        <dbReference type="EMBL" id="ADB57391.1"/>
    </source>
</evidence>
<dbReference type="RefSeq" id="WP_012939727.1">
    <property type="nucleotide sequence ID" value="NC_013741.1"/>
</dbReference>
<feature type="transmembrane region" description="Helical" evidence="9">
    <location>
        <begin position="269"/>
        <end position="287"/>
    </location>
</feature>
<sequence length="526" mass="58932">MKVSIILPAYNEAERLENAVKTVKEYLERLGYDYEIIIAEDGSTDGTDKIARKLAEKDERIVHLHSDERLGRGKALTNAIKQAKGEVVAYLDVDLSTDMEHFKELIEAILNGYDIATGSRLMKESRAERPFKRDIASRVYNFLVRFMLGSKLRDHQCGFKAFKKSSILPLLEKVKDNHWFWDTELLVLAQREGLKIKEIPVRWRQGRDTKVRFKRDVVYMFSQILRMWIESRRSKKFLAASVFVSVSIIVALAYFSGFSLKNLLSLNPFFLGVAGLIYLLTFLVRGYRFEYILKKVGFEVPTLFSSEGVAISQMVNVVTPARIGDVVRAYVFKLKEVPISSCISALAVERIFDLFAVVILSLISAVLLGSFAYMREIVYASVIGITIVLAVLLFSKMENIIGKMSKEVKVALHSGFPVLMTLSILNWLMDVATCYVIGLPFNANLFSVMLAVAVANVVKAIPITPGGIGTYEAVVTGILTAFGLSSSDAFTIALVDHTLKNLITVALGYVSIIHLNVKIRKIREIA</sequence>
<dbReference type="CDD" id="cd04188">
    <property type="entry name" value="DPG_synthase"/>
    <property type="match status" value="1"/>
</dbReference>
<comment type="subcellular location">
    <subcellularLocation>
        <location evidence="1">Cell membrane</location>
        <topology evidence="1">Multi-pass membrane protein</topology>
    </subcellularLocation>
</comment>
<reference evidence="11 12" key="1">
    <citation type="journal article" date="2010" name="Stand. Genomic Sci.">
        <title>Complete genome sequence of Archaeoglobus profundus type strain (AV18).</title>
        <authorList>
            <person name="von Jan M."/>
            <person name="Lapidus A."/>
            <person name="Del Rio T.G."/>
            <person name="Copeland A."/>
            <person name="Tice H."/>
            <person name="Cheng J.F."/>
            <person name="Lucas S."/>
            <person name="Chen F."/>
            <person name="Nolan M."/>
            <person name="Goodwin L."/>
            <person name="Han C."/>
            <person name="Pitluck S."/>
            <person name="Liolios K."/>
            <person name="Ivanova N."/>
            <person name="Mavromatis K."/>
            <person name="Ovchinnikova G."/>
            <person name="Chertkov O."/>
            <person name="Pati A."/>
            <person name="Chen A."/>
            <person name="Palaniappan K."/>
            <person name="Land M."/>
            <person name="Hauser L."/>
            <person name="Chang Y.J."/>
            <person name="Jeffries C.D."/>
            <person name="Saunders E."/>
            <person name="Brettin T."/>
            <person name="Detter J.C."/>
            <person name="Chain P."/>
            <person name="Eichinger K."/>
            <person name="Huber H."/>
            <person name="Spring S."/>
            <person name="Rohde M."/>
            <person name="Goker M."/>
            <person name="Wirth R."/>
            <person name="Woyke T."/>
            <person name="Bristow J."/>
            <person name="Eisen J.A."/>
            <person name="Markowitz V."/>
            <person name="Hugenholtz P."/>
            <person name="Kyrpides N.C."/>
            <person name="Klenk H.P."/>
        </authorList>
    </citation>
    <scope>NUCLEOTIDE SEQUENCE [LARGE SCALE GENOMIC DNA]</scope>
    <source>
        <strain evidence="12">DSM 5631 / JCM 9629 / NBRC 100127 / Av18</strain>
    </source>
</reference>
<dbReference type="InterPro" id="IPR022791">
    <property type="entry name" value="L-PG_synthase/AglD"/>
</dbReference>